<keyword evidence="1" id="KW-0067">ATP-binding</keyword>
<accession>K1SXI5</accession>
<comment type="caution">
    <text evidence="1">The sequence shown here is derived from an EMBL/GenBank/DDBJ whole genome shotgun (WGS) entry which is preliminary data.</text>
</comment>
<proteinExistence type="predicted"/>
<reference evidence="1" key="1">
    <citation type="journal article" date="2013" name="Environ. Microbiol.">
        <title>Microbiota from the distal guts of lean and obese adolescents exhibit partial functional redundancy besides clear differences in community structure.</title>
        <authorList>
            <person name="Ferrer M."/>
            <person name="Ruiz A."/>
            <person name="Lanza F."/>
            <person name="Haange S.B."/>
            <person name="Oberbach A."/>
            <person name="Till H."/>
            <person name="Bargiela R."/>
            <person name="Campoy C."/>
            <person name="Segura M.T."/>
            <person name="Richter M."/>
            <person name="von Bergen M."/>
            <person name="Seifert J."/>
            <person name="Suarez A."/>
        </authorList>
    </citation>
    <scope>NUCLEOTIDE SEQUENCE</scope>
</reference>
<protein>
    <submittedName>
        <fullName evidence="1">Helicase domain-containing protein</fullName>
    </submittedName>
</protein>
<keyword evidence="1" id="KW-0547">Nucleotide-binding</keyword>
<feature type="non-terminal residue" evidence="1">
    <location>
        <position position="1"/>
    </location>
</feature>
<keyword evidence="1" id="KW-0378">Hydrolase</keyword>
<name>K1SXI5_9ZZZZ</name>
<dbReference type="EMBL" id="AJWY01008000">
    <property type="protein sequence ID" value="EKC62423.1"/>
    <property type="molecule type" value="Genomic_DNA"/>
</dbReference>
<evidence type="ECO:0000313" key="1">
    <source>
        <dbReference type="EMBL" id="EKC62423.1"/>
    </source>
</evidence>
<dbReference type="AlphaFoldDB" id="K1SXI5"/>
<sequence length="131" mass="15377">EEALNLFEATLEEAPVAVNDQFDKIYQHVKKHLFRNGTTDEKEKSRLEAVDKLKVWKKNKTLPQDYLEDLLRIIQNDGLTGEEIRFINKLTPKNVSHLLERIPEEYLNRVVNKMNKVEEGDETLILAEQFN</sequence>
<keyword evidence="1" id="KW-0347">Helicase</keyword>
<organism evidence="1">
    <name type="scientific">human gut metagenome</name>
    <dbReference type="NCBI Taxonomy" id="408170"/>
    <lineage>
        <taxon>unclassified sequences</taxon>
        <taxon>metagenomes</taxon>
        <taxon>organismal metagenomes</taxon>
    </lineage>
</organism>
<gene>
    <name evidence="1" type="ORF">LEA_11845</name>
</gene>
<dbReference type="GO" id="GO:0004386">
    <property type="term" value="F:helicase activity"/>
    <property type="evidence" value="ECO:0007669"/>
    <property type="project" value="UniProtKB-KW"/>
</dbReference>